<protein>
    <submittedName>
        <fullName evidence="2">Chemotaxis protein CheW</fullName>
    </submittedName>
</protein>
<feature type="domain" description="CheW-like" evidence="1">
    <location>
        <begin position="28"/>
        <end position="172"/>
    </location>
</feature>
<evidence type="ECO:0000259" key="1">
    <source>
        <dbReference type="PROSITE" id="PS50851"/>
    </source>
</evidence>
<dbReference type="EMBL" id="JARVII010000021">
    <property type="protein sequence ID" value="MDG9700028.1"/>
    <property type="molecule type" value="Genomic_DNA"/>
</dbReference>
<dbReference type="RefSeq" id="WP_050714747.1">
    <property type="nucleotide sequence ID" value="NZ_JARVII010000021.1"/>
</dbReference>
<reference evidence="2 3" key="1">
    <citation type="submission" date="2023-04" db="EMBL/GenBank/DDBJ databases">
        <title>Ottowia paracancer sp. nov., isolated from human stomach.</title>
        <authorList>
            <person name="Song Y."/>
        </authorList>
    </citation>
    <scope>NUCLEOTIDE SEQUENCE [LARGE SCALE GENOMIC DNA]</scope>
    <source>
        <strain evidence="2 3">10c7w1</strain>
    </source>
</reference>
<evidence type="ECO:0000313" key="2">
    <source>
        <dbReference type="EMBL" id="MDG9700028.1"/>
    </source>
</evidence>
<keyword evidence="3" id="KW-1185">Reference proteome</keyword>
<organism evidence="2 3">
    <name type="scientific">Ottowia cancrivicina</name>
    <dbReference type="NCBI Taxonomy" id="3040346"/>
    <lineage>
        <taxon>Bacteria</taxon>
        <taxon>Pseudomonadati</taxon>
        <taxon>Pseudomonadota</taxon>
        <taxon>Betaproteobacteria</taxon>
        <taxon>Burkholderiales</taxon>
        <taxon>Comamonadaceae</taxon>
        <taxon>Ottowia</taxon>
    </lineage>
</organism>
<dbReference type="InterPro" id="IPR002545">
    <property type="entry name" value="CheW-lke_dom"/>
</dbReference>
<dbReference type="GO" id="GO:0007165">
    <property type="term" value="P:signal transduction"/>
    <property type="evidence" value="ECO:0007669"/>
    <property type="project" value="InterPro"/>
</dbReference>
<dbReference type="PROSITE" id="PS50851">
    <property type="entry name" value="CHEW"/>
    <property type="match status" value="1"/>
</dbReference>
<dbReference type="GO" id="GO:0006935">
    <property type="term" value="P:chemotaxis"/>
    <property type="evidence" value="ECO:0007669"/>
    <property type="project" value="InterPro"/>
</dbReference>
<dbReference type="InterPro" id="IPR036061">
    <property type="entry name" value="CheW-like_dom_sf"/>
</dbReference>
<dbReference type="Pfam" id="PF01584">
    <property type="entry name" value="CheW"/>
    <property type="match status" value="1"/>
</dbReference>
<dbReference type="Proteomes" id="UP001237156">
    <property type="component" value="Unassembled WGS sequence"/>
</dbReference>
<dbReference type="AlphaFoldDB" id="A0AAW6RLZ9"/>
<proteinExistence type="predicted"/>
<dbReference type="Gene3D" id="2.40.50.180">
    <property type="entry name" value="CheA-289, Domain 4"/>
    <property type="match status" value="1"/>
</dbReference>
<dbReference type="SUPFAM" id="SSF50341">
    <property type="entry name" value="CheW-like"/>
    <property type="match status" value="1"/>
</dbReference>
<sequence length="182" mass="19685">MSDKQALRDFQGRLAERLQAATQASGAEASWLAVEAGTARLLFPLDHAGQIFPWSAMQPVPYVRAWFMGVTNLRGNLCGVVDLAAFMGTAPAKPRSEMALAQCWLVAFNPLLETNCALLADRLSGLRTMEMFTESAPAPDGAPAYFGHLYTDNQGVQWQEINLQALSLDASFLSIGTTSSES</sequence>
<evidence type="ECO:0000313" key="3">
    <source>
        <dbReference type="Proteomes" id="UP001237156"/>
    </source>
</evidence>
<name>A0AAW6RLZ9_9BURK</name>
<comment type="caution">
    <text evidence="2">The sequence shown here is derived from an EMBL/GenBank/DDBJ whole genome shotgun (WGS) entry which is preliminary data.</text>
</comment>
<gene>
    <name evidence="2" type="ORF">QB898_09965</name>
</gene>
<accession>A0AAW6RLZ9</accession>